<protein>
    <recommendedName>
        <fullName evidence="1">Fatty acid kinase subunit A-like C-terminal domain-containing protein</fullName>
    </recommendedName>
</protein>
<name>X0XQW6_9ZZZZ</name>
<accession>X0XQW6</accession>
<sequence>MTRAKSAVKSIEITRAVRSTQIKGLKIKKKQAIGLLDGDLVTAGDKTTDVLNQVLAKLNLDEAEVITIYQGADTKPAEAEKVSSTIREQHPQLQVEVVNGGQPHYHYIVSVE</sequence>
<organism evidence="2">
    <name type="scientific">marine sediment metagenome</name>
    <dbReference type="NCBI Taxonomy" id="412755"/>
    <lineage>
        <taxon>unclassified sequences</taxon>
        <taxon>metagenomes</taxon>
        <taxon>ecological metagenomes</taxon>
    </lineage>
</organism>
<dbReference type="AlphaFoldDB" id="X0XQW6"/>
<reference evidence="2" key="1">
    <citation type="journal article" date="2014" name="Front. Microbiol.">
        <title>High frequency of phylogenetically diverse reductive dehalogenase-homologous genes in deep subseafloor sedimentary metagenomes.</title>
        <authorList>
            <person name="Kawai M."/>
            <person name="Futagami T."/>
            <person name="Toyoda A."/>
            <person name="Takaki Y."/>
            <person name="Nishi S."/>
            <person name="Hori S."/>
            <person name="Arai W."/>
            <person name="Tsubouchi T."/>
            <person name="Morono Y."/>
            <person name="Uchiyama I."/>
            <person name="Ito T."/>
            <person name="Fujiyama A."/>
            <person name="Inagaki F."/>
            <person name="Takami H."/>
        </authorList>
    </citation>
    <scope>NUCLEOTIDE SEQUENCE</scope>
    <source>
        <strain evidence="2">Expedition CK06-06</strain>
    </source>
</reference>
<evidence type="ECO:0000313" key="2">
    <source>
        <dbReference type="EMBL" id="GAG45564.1"/>
    </source>
</evidence>
<dbReference type="EMBL" id="BARS01058109">
    <property type="protein sequence ID" value="GAG45564.1"/>
    <property type="molecule type" value="Genomic_DNA"/>
</dbReference>
<dbReference type="Pfam" id="PF13684">
    <property type="entry name" value="FakA-like_C"/>
    <property type="match status" value="1"/>
</dbReference>
<evidence type="ECO:0000259" key="1">
    <source>
        <dbReference type="SMART" id="SM01121"/>
    </source>
</evidence>
<dbReference type="SMART" id="SM01121">
    <property type="entry name" value="Dak1_2"/>
    <property type="match status" value="1"/>
</dbReference>
<comment type="caution">
    <text evidence="2">The sequence shown here is derived from an EMBL/GenBank/DDBJ whole genome shotgun (WGS) entry which is preliminary data.</text>
</comment>
<feature type="domain" description="Fatty acid kinase subunit A-like C-terminal" evidence="1">
    <location>
        <begin position="1"/>
        <end position="112"/>
    </location>
</feature>
<dbReference type="InterPro" id="IPR033470">
    <property type="entry name" value="FakA-like_C"/>
</dbReference>
<proteinExistence type="predicted"/>
<gene>
    <name evidence="2" type="ORF">S01H1_84910</name>
</gene>